<reference evidence="3" key="1">
    <citation type="journal article" date="2019" name="Int. J. Syst. Evol. Microbiol.">
        <title>The Global Catalogue of Microorganisms (GCM) 10K type strain sequencing project: providing services to taxonomists for standard genome sequencing and annotation.</title>
        <authorList>
            <consortium name="The Broad Institute Genomics Platform"/>
            <consortium name="The Broad Institute Genome Sequencing Center for Infectious Disease"/>
            <person name="Wu L."/>
            <person name="Ma J."/>
        </authorList>
    </citation>
    <scope>NUCLEOTIDE SEQUENCE [LARGE SCALE GENOMIC DNA]</scope>
    <source>
        <strain evidence="3">JCM 18952</strain>
    </source>
</reference>
<gene>
    <name evidence="2" type="ORF">GCM10025778_35310</name>
</gene>
<comment type="caution">
    <text evidence="2">The sequence shown here is derived from an EMBL/GenBank/DDBJ whole genome shotgun (WGS) entry which is preliminary data.</text>
</comment>
<evidence type="ECO:0000313" key="3">
    <source>
        <dbReference type="Proteomes" id="UP001501257"/>
    </source>
</evidence>
<organism evidence="2 3">
    <name type="scientific">Paeniglutamicibacter antarcticus</name>
    <dbReference type="NCBI Taxonomy" id="494023"/>
    <lineage>
        <taxon>Bacteria</taxon>
        <taxon>Bacillati</taxon>
        <taxon>Actinomycetota</taxon>
        <taxon>Actinomycetes</taxon>
        <taxon>Micrococcales</taxon>
        <taxon>Micrococcaceae</taxon>
        <taxon>Paeniglutamicibacter</taxon>
    </lineage>
</organism>
<feature type="domain" description="DUF6575" evidence="1">
    <location>
        <begin position="7"/>
        <end position="120"/>
    </location>
</feature>
<dbReference type="Proteomes" id="UP001501257">
    <property type="component" value="Unassembled WGS sequence"/>
</dbReference>
<name>A0ABP9TQZ4_9MICC</name>
<dbReference type="Pfam" id="PF20215">
    <property type="entry name" value="DUF6575"/>
    <property type="match status" value="1"/>
</dbReference>
<protein>
    <recommendedName>
        <fullName evidence="1">DUF6575 domain-containing protein</fullName>
    </recommendedName>
</protein>
<dbReference type="EMBL" id="BAABLK010000092">
    <property type="protein sequence ID" value="GAA5228992.1"/>
    <property type="molecule type" value="Genomic_DNA"/>
</dbReference>
<accession>A0ABP9TQZ4</accession>
<dbReference type="RefSeq" id="WP_210101428.1">
    <property type="nucleotide sequence ID" value="NZ_BAABLK010000092.1"/>
</dbReference>
<dbReference type="InterPro" id="IPR046482">
    <property type="entry name" value="DUF6575"/>
</dbReference>
<proteinExistence type="predicted"/>
<keyword evidence="3" id="KW-1185">Reference proteome</keyword>
<sequence length="406" mass="45347">MTLVPATDTFLGPLEISEVFFEHDGPRLFVAQNRAGNLYLANCVDEDEEEYTETYLYVSVSRDRMNLARSGYIPLREVYTQAEDRFVYKITAEYGKANPGNRLETIPADQIQDDWLPLAEARLEIATETLPSFNQEKFRTDSEGEFRTRIALEIFPADMLRTEVSLRSMSRLAGSFQDTVDSLAQEERGRPTARGLIPEEILQESELVFTGALAASFVMVLAPKSSPTLIGHDLINRSTERLLELLQAADSQEELTRLLGGYGMRAQSKFRSLLTMLSDDETGAGVFLADHRGHLSVAKIGLESVRKALSIIDNRSPDSEKLELSRVTLVGVNLRTGIFELFDNVAGQRYSGQMAPEAKAQMSGLPTGEDHFYTASLLRTMEYSTMTTDVSSSYRLLDIRPVKEGL</sequence>
<evidence type="ECO:0000313" key="2">
    <source>
        <dbReference type="EMBL" id="GAA5228992.1"/>
    </source>
</evidence>
<evidence type="ECO:0000259" key="1">
    <source>
        <dbReference type="Pfam" id="PF20215"/>
    </source>
</evidence>